<dbReference type="Pfam" id="PF20684">
    <property type="entry name" value="Fung_rhodopsin"/>
    <property type="match status" value="1"/>
</dbReference>
<gene>
    <name evidence="8" type="ORF">SUNI508_03570</name>
</gene>
<comment type="similarity">
    <text evidence="5">Belongs to the SAT4 family.</text>
</comment>
<organism evidence="8 9">
    <name type="scientific">Seiridium unicorne</name>
    <dbReference type="NCBI Taxonomy" id="138068"/>
    <lineage>
        <taxon>Eukaryota</taxon>
        <taxon>Fungi</taxon>
        <taxon>Dikarya</taxon>
        <taxon>Ascomycota</taxon>
        <taxon>Pezizomycotina</taxon>
        <taxon>Sordariomycetes</taxon>
        <taxon>Xylariomycetidae</taxon>
        <taxon>Amphisphaeriales</taxon>
        <taxon>Sporocadaceae</taxon>
        <taxon>Seiridium</taxon>
    </lineage>
</organism>
<feature type="transmembrane region" description="Helical" evidence="6">
    <location>
        <begin position="19"/>
        <end position="41"/>
    </location>
</feature>
<comment type="subcellular location">
    <subcellularLocation>
        <location evidence="1">Membrane</location>
        <topology evidence="1">Multi-pass membrane protein</topology>
    </subcellularLocation>
</comment>
<accession>A0ABR2VAZ5</accession>
<evidence type="ECO:0000256" key="5">
    <source>
        <dbReference type="ARBA" id="ARBA00038359"/>
    </source>
</evidence>
<comment type="caution">
    <text evidence="8">The sequence shown here is derived from an EMBL/GenBank/DDBJ whole genome shotgun (WGS) entry which is preliminary data.</text>
</comment>
<dbReference type="EMBL" id="JARVKF010000046">
    <property type="protein sequence ID" value="KAK9424082.1"/>
    <property type="molecule type" value="Genomic_DNA"/>
</dbReference>
<dbReference type="InterPro" id="IPR052337">
    <property type="entry name" value="SAT4-like"/>
</dbReference>
<evidence type="ECO:0000256" key="2">
    <source>
        <dbReference type="ARBA" id="ARBA00022692"/>
    </source>
</evidence>
<feature type="transmembrane region" description="Helical" evidence="6">
    <location>
        <begin position="53"/>
        <end position="79"/>
    </location>
</feature>
<sequence length="409" mass="44792">MSTTDTASLTAGKPDHRDLLRGCTIFLTLLGLIFVGMRIWVRFFKKRSAGWDDYWIIAAASSSIISLSLSMAMTSHGYGNSLYKLSSYDRIEALKFSNFSVFVNGFNMAFLKISIGAALLRIGLGRTMTVMIWASITISVICNAMVIPGSLFFCRPMDAIWNKGLPKGTYECWPKTYNVAFSYTQTAGNIVTDLFFTIGPLIYLSKIKVSKYNRWALRGVFLLGLSASACAIAKCWELPKLATTSDPTWDGVNLTIWARAEFNCGLIGACAPSLKSIFENFLHNVIGIRSLKTSTPSGTPGYGEYGPHAYGLSRMSRHNGRNAQKLDDDDTMPEHLRGHFASATGGRTITDGDSIEEDQKHILKAHARSVDVESNGSDGGQTGTGGNAWITKTVEFEVHQDAKSIKHAS</sequence>
<feature type="transmembrane region" description="Helical" evidence="6">
    <location>
        <begin position="132"/>
        <end position="153"/>
    </location>
</feature>
<keyword evidence="4 6" id="KW-0472">Membrane</keyword>
<evidence type="ECO:0000256" key="1">
    <source>
        <dbReference type="ARBA" id="ARBA00004141"/>
    </source>
</evidence>
<feature type="domain" description="Rhodopsin" evidence="7">
    <location>
        <begin position="37"/>
        <end position="279"/>
    </location>
</feature>
<evidence type="ECO:0000259" key="7">
    <source>
        <dbReference type="Pfam" id="PF20684"/>
    </source>
</evidence>
<evidence type="ECO:0000313" key="8">
    <source>
        <dbReference type="EMBL" id="KAK9424082.1"/>
    </source>
</evidence>
<feature type="transmembrane region" description="Helical" evidence="6">
    <location>
        <begin position="99"/>
        <end position="120"/>
    </location>
</feature>
<evidence type="ECO:0000256" key="3">
    <source>
        <dbReference type="ARBA" id="ARBA00022989"/>
    </source>
</evidence>
<proteinExistence type="inferred from homology"/>
<protein>
    <recommendedName>
        <fullName evidence="7">Rhodopsin domain-containing protein</fullName>
    </recommendedName>
</protein>
<keyword evidence="9" id="KW-1185">Reference proteome</keyword>
<name>A0ABR2VAZ5_9PEZI</name>
<dbReference type="InterPro" id="IPR049326">
    <property type="entry name" value="Rhodopsin_dom_fungi"/>
</dbReference>
<keyword evidence="3 6" id="KW-1133">Transmembrane helix</keyword>
<dbReference type="PANTHER" id="PTHR33048">
    <property type="entry name" value="PTH11-LIKE INTEGRAL MEMBRANE PROTEIN (AFU_ORTHOLOGUE AFUA_5G11245)"/>
    <property type="match status" value="1"/>
</dbReference>
<evidence type="ECO:0000256" key="6">
    <source>
        <dbReference type="SAM" id="Phobius"/>
    </source>
</evidence>
<reference evidence="8 9" key="1">
    <citation type="journal article" date="2024" name="J. Plant Pathol.">
        <title>Sequence and assembly of the genome of Seiridium unicorne, isolate CBS 538.82, causal agent of cypress canker disease.</title>
        <authorList>
            <person name="Scali E."/>
            <person name="Rocca G.D."/>
            <person name="Danti R."/>
            <person name="Garbelotto M."/>
            <person name="Barberini S."/>
            <person name="Baroncelli R."/>
            <person name="Emiliani G."/>
        </authorList>
    </citation>
    <scope>NUCLEOTIDE SEQUENCE [LARGE SCALE GENOMIC DNA]</scope>
    <source>
        <strain evidence="8 9">BM-138-508</strain>
    </source>
</reference>
<evidence type="ECO:0000256" key="4">
    <source>
        <dbReference type="ARBA" id="ARBA00023136"/>
    </source>
</evidence>
<keyword evidence="2 6" id="KW-0812">Transmembrane</keyword>
<dbReference type="Proteomes" id="UP001408356">
    <property type="component" value="Unassembled WGS sequence"/>
</dbReference>
<evidence type="ECO:0000313" key="9">
    <source>
        <dbReference type="Proteomes" id="UP001408356"/>
    </source>
</evidence>
<dbReference type="PANTHER" id="PTHR33048:SF146">
    <property type="entry name" value="INTEGRAL MEMBRANE PROTEIN"/>
    <property type="match status" value="1"/>
</dbReference>